<protein>
    <submittedName>
        <fullName evidence="11">Glycosyltransferase family 39 protein</fullName>
    </submittedName>
</protein>
<name>A0ABT1ZPS5_9BURK</name>
<feature type="transmembrane region" description="Helical" evidence="8">
    <location>
        <begin position="321"/>
        <end position="340"/>
    </location>
</feature>
<keyword evidence="4" id="KW-0808">Transferase</keyword>
<keyword evidence="6 8" id="KW-1133">Transmembrane helix</keyword>
<feature type="transmembrane region" description="Helical" evidence="8">
    <location>
        <begin position="260"/>
        <end position="285"/>
    </location>
</feature>
<feature type="transmembrane region" description="Helical" evidence="8">
    <location>
        <begin position="388"/>
        <end position="407"/>
    </location>
</feature>
<keyword evidence="7 8" id="KW-0472">Membrane</keyword>
<feature type="transmembrane region" description="Helical" evidence="8">
    <location>
        <begin position="89"/>
        <end position="106"/>
    </location>
</feature>
<dbReference type="Pfam" id="PF18583">
    <property type="entry name" value="Arnt_C"/>
    <property type="match status" value="1"/>
</dbReference>
<sequence length="555" mass="61150">MNDLHRNKTFTWTLLIAFAIVLLYVLGARTLVPPDEGRYAEMAREMFASGDWVTTRLNGIKYFEKPPLQTWMNALSFTLFGLGDWQARLWTGLCGLFGVVLTGYAGTRVFGARIGFYAALVLGSSFYWVACSQIDSLDMGLSGMMTLALCALLVAQRDGASETERRNWMLACWAGMALSVLAKGLIGLMLPGGVLVVYTLVSRDWAIWKRLHLVKGLILFFAIATPWFVLVGMKNPEQPHFFFIHEHFDRFLKKEHHREAAWWVFFALLAAGSVPWLGVLVQSLVAGARRNGEAGTFRPRLMLLVWVAFIVLFFTKSNSKLPGYILPVFPGVALLVAHYLDGGTRRGRMVTAGLTALMGIALLVTVPFMQKLAKHAGEDVLYAAYQPWVLAAGLVLLIGGCLAMLYARQMLRDLFVVVLAVAGFAGTELMLVGFEPIGQVRAGVNLLPALKAAGAADPAVNVYSVGIYEQSLTFYLRRPVVLVDYRDEFDFGLQQQPELAIPDIPAFVATWRAAAAAGRRAVAITRPEIAAELKRQGVPLRIVAADARRTVIATF</sequence>
<evidence type="ECO:0000256" key="5">
    <source>
        <dbReference type="ARBA" id="ARBA00022692"/>
    </source>
</evidence>
<dbReference type="InterPro" id="IPR038731">
    <property type="entry name" value="RgtA/B/C-like"/>
</dbReference>
<evidence type="ECO:0000256" key="3">
    <source>
        <dbReference type="ARBA" id="ARBA00022676"/>
    </source>
</evidence>
<keyword evidence="3" id="KW-0328">Glycosyltransferase</keyword>
<dbReference type="InterPro" id="IPR050297">
    <property type="entry name" value="LipidA_mod_glycosyltrf_83"/>
</dbReference>
<feature type="transmembrane region" description="Helical" evidence="8">
    <location>
        <begin position="168"/>
        <end position="201"/>
    </location>
</feature>
<feature type="transmembrane region" description="Helical" evidence="8">
    <location>
        <begin position="213"/>
        <end position="233"/>
    </location>
</feature>
<dbReference type="EMBL" id="JANUGW010000005">
    <property type="protein sequence ID" value="MCS0581903.1"/>
    <property type="molecule type" value="Genomic_DNA"/>
</dbReference>
<dbReference type="RefSeq" id="WP_258816472.1">
    <property type="nucleotide sequence ID" value="NZ_JANUGW010000005.1"/>
</dbReference>
<gene>
    <name evidence="11" type="ORF">NX784_09895</name>
</gene>
<evidence type="ECO:0000256" key="2">
    <source>
        <dbReference type="ARBA" id="ARBA00022475"/>
    </source>
</evidence>
<dbReference type="Proteomes" id="UP001204151">
    <property type="component" value="Unassembled WGS sequence"/>
</dbReference>
<evidence type="ECO:0000259" key="9">
    <source>
        <dbReference type="Pfam" id="PF13231"/>
    </source>
</evidence>
<dbReference type="PANTHER" id="PTHR33908">
    <property type="entry name" value="MANNOSYLTRANSFERASE YKCB-RELATED"/>
    <property type="match status" value="1"/>
</dbReference>
<evidence type="ECO:0000256" key="6">
    <source>
        <dbReference type="ARBA" id="ARBA00022989"/>
    </source>
</evidence>
<dbReference type="Pfam" id="PF13231">
    <property type="entry name" value="PMT_2"/>
    <property type="match status" value="1"/>
</dbReference>
<reference evidence="11 12" key="1">
    <citation type="submission" date="2022-08" db="EMBL/GenBank/DDBJ databases">
        <title>Reclassification of Massilia species as members of the genera Telluria, Duganella, Pseudoduganella, Mokoshia gen. nov. and Zemynaea gen. nov. using orthogonal and non-orthogonal genome-based approaches.</title>
        <authorList>
            <person name="Bowman J.P."/>
        </authorList>
    </citation>
    <scope>NUCLEOTIDE SEQUENCE [LARGE SCALE GENOMIC DNA]</scope>
    <source>
        <strain evidence="11 12">JCM 31316</strain>
    </source>
</reference>
<evidence type="ECO:0000313" key="12">
    <source>
        <dbReference type="Proteomes" id="UP001204151"/>
    </source>
</evidence>
<evidence type="ECO:0000313" key="11">
    <source>
        <dbReference type="EMBL" id="MCS0581903.1"/>
    </source>
</evidence>
<feature type="transmembrane region" description="Helical" evidence="8">
    <location>
        <begin position="414"/>
        <end position="434"/>
    </location>
</feature>
<comment type="subcellular location">
    <subcellularLocation>
        <location evidence="1">Cell membrane</location>
        <topology evidence="1">Multi-pass membrane protein</topology>
    </subcellularLocation>
</comment>
<evidence type="ECO:0000256" key="7">
    <source>
        <dbReference type="ARBA" id="ARBA00023136"/>
    </source>
</evidence>
<feature type="transmembrane region" description="Helical" evidence="8">
    <location>
        <begin position="12"/>
        <end position="32"/>
    </location>
</feature>
<feature type="transmembrane region" description="Helical" evidence="8">
    <location>
        <begin position="297"/>
        <end position="315"/>
    </location>
</feature>
<keyword evidence="5 8" id="KW-0812">Transmembrane</keyword>
<dbReference type="InterPro" id="IPR040845">
    <property type="entry name" value="Arnt_C"/>
</dbReference>
<evidence type="ECO:0000256" key="4">
    <source>
        <dbReference type="ARBA" id="ARBA00022679"/>
    </source>
</evidence>
<accession>A0ABT1ZPS5</accession>
<proteinExistence type="predicted"/>
<feature type="domain" description="Glycosyltransferase RgtA/B/C/D-like" evidence="9">
    <location>
        <begin position="65"/>
        <end position="227"/>
    </location>
</feature>
<evidence type="ECO:0000256" key="8">
    <source>
        <dbReference type="SAM" id="Phobius"/>
    </source>
</evidence>
<keyword evidence="2" id="KW-1003">Cell membrane</keyword>
<evidence type="ECO:0000256" key="1">
    <source>
        <dbReference type="ARBA" id="ARBA00004651"/>
    </source>
</evidence>
<organism evidence="11 12">
    <name type="scientific">Massilia pinisoli</name>
    <dbReference type="NCBI Taxonomy" id="1772194"/>
    <lineage>
        <taxon>Bacteria</taxon>
        <taxon>Pseudomonadati</taxon>
        <taxon>Pseudomonadota</taxon>
        <taxon>Betaproteobacteria</taxon>
        <taxon>Burkholderiales</taxon>
        <taxon>Oxalobacteraceae</taxon>
        <taxon>Telluria group</taxon>
        <taxon>Massilia</taxon>
    </lineage>
</organism>
<keyword evidence="12" id="KW-1185">Reference proteome</keyword>
<feature type="transmembrane region" description="Helical" evidence="8">
    <location>
        <begin position="112"/>
        <end position="130"/>
    </location>
</feature>
<dbReference type="PANTHER" id="PTHR33908:SF3">
    <property type="entry name" value="UNDECAPRENYL PHOSPHATE-ALPHA-4-AMINO-4-DEOXY-L-ARABINOSE ARABINOSYL TRANSFERASE"/>
    <property type="match status" value="1"/>
</dbReference>
<feature type="domain" description="Aminoarabinose transferase C-terminal" evidence="10">
    <location>
        <begin position="455"/>
        <end position="553"/>
    </location>
</feature>
<comment type="caution">
    <text evidence="11">The sequence shown here is derived from an EMBL/GenBank/DDBJ whole genome shotgun (WGS) entry which is preliminary data.</text>
</comment>
<evidence type="ECO:0000259" key="10">
    <source>
        <dbReference type="Pfam" id="PF18583"/>
    </source>
</evidence>
<feature type="transmembrane region" description="Helical" evidence="8">
    <location>
        <begin position="349"/>
        <end position="368"/>
    </location>
</feature>